<comment type="caution">
    <text evidence="1">The sequence shown here is derived from an EMBL/GenBank/DDBJ whole genome shotgun (WGS) entry which is preliminary data.</text>
</comment>
<dbReference type="EMBL" id="FXTZ01000002">
    <property type="protein sequence ID" value="SMP08959.1"/>
    <property type="molecule type" value="Genomic_DNA"/>
</dbReference>
<protein>
    <submittedName>
        <fullName evidence="1">Uncharacterized protein</fullName>
    </submittedName>
</protein>
<gene>
    <name evidence="1" type="ORF">SAMN06264346_10213</name>
</gene>
<proteinExistence type="predicted"/>
<organism evidence="1 2">
    <name type="scientific">Chryseobacterium profundimaris</name>
    <dbReference type="NCBI Taxonomy" id="1387275"/>
    <lineage>
        <taxon>Bacteria</taxon>
        <taxon>Pseudomonadati</taxon>
        <taxon>Bacteroidota</taxon>
        <taxon>Flavobacteriia</taxon>
        <taxon>Flavobacteriales</taxon>
        <taxon>Weeksellaceae</taxon>
        <taxon>Chryseobacterium group</taxon>
        <taxon>Chryseobacterium</taxon>
    </lineage>
</organism>
<evidence type="ECO:0000313" key="2">
    <source>
        <dbReference type="Proteomes" id="UP001157960"/>
    </source>
</evidence>
<evidence type="ECO:0000313" key="1">
    <source>
        <dbReference type="EMBL" id="SMP08959.1"/>
    </source>
</evidence>
<keyword evidence="2" id="KW-1185">Reference proteome</keyword>
<dbReference type="Proteomes" id="UP001157960">
    <property type="component" value="Unassembled WGS sequence"/>
</dbReference>
<accession>A0ABY1NGS4</accession>
<dbReference type="RefSeq" id="WP_283421082.1">
    <property type="nucleotide sequence ID" value="NZ_FXTZ01000002.1"/>
</dbReference>
<reference evidence="1 2" key="1">
    <citation type="submission" date="2017-05" db="EMBL/GenBank/DDBJ databases">
        <authorList>
            <person name="Varghese N."/>
            <person name="Submissions S."/>
        </authorList>
    </citation>
    <scope>NUCLEOTIDE SEQUENCE [LARGE SCALE GENOMIC DNA]</scope>
    <source>
        <strain evidence="1 2">DSM 28214</strain>
    </source>
</reference>
<name>A0ABY1NGS4_9FLAO</name>
<sequence>MPKILAYKNQQQINNILQYLNWTVDNAQIYIDKYKSFAALPALETIDIILFFNNPRSFIVQKLTNGEVLKVGNLTLSSEKVYDMMDRPAGLDEFITEIEHLKSDKSWREIYFGYLNRLDIVNGKAVPKQSYIDEQTELNSYYIESENQNSALNLMNEIAPKLNSLFALLKSDNNSIDELFTGTGTGKNRTFQARLSKAANLF</sequence>